<organism evidence="2 3">
    <name type="scientific">Cobetia amphilecti</name>
    <dbReference type="NCBI Taxonomy" id="1055104"/>
    <lineage>
        <taxon>Bacteria</taxon>
        <taxon>Pseudomonadati</taxon>
        <taxon>Pseudomonadota</taxon>
        <taxon>Gammaproteobacteria</taxon>
        <taxon>Oceanospirillales</taxon>
        <taxon>Halomonadaceae</taxon>
        <taxon>Cobetia</taxon>
    </lineage>
</organism>
<protein>
    <submittedName>
        <fullName evidence="2">Uncharacterized protein</fullName>
    </submittedName>
</protein>
<sequence length="244" mass="27341">MSRLTSHTQHHNAVPLPISAEQPLYGRKPTSLFMQACLRLAIYAPLVAAMMSLVMHDAHHFGDVGFSEASWTEHMQSTLLALSAATMWLVHSRLPDLRTISLLLFGLFAASLIREQDALLDSMIGDGSWQFLVSVVAIPVIIGVWRNRSRFIAEFEHFGRSFAFGLFGAGFLATYVFSRLYGRSEFWETLMGDSYLRSVKNAAEEVTELFGYTLMAIAVIEIVLLAIRMGRQRRALLRELNANG</sequence>
<evidence type="ECO:0000256" key="1">
    <source>
        <dbReference type="SAM" id="Phobius"/>
    </source>
</evidence>
<dbReference type="AlphaFoldDB" id="A0AAP4WZJ8"/>
<dbReference type="EMBL" id="JAUORK010000021">
    <property type="protein sequence ID" value="MDO6673209.1"/>
    <property type="molecule type" value="Genomic_DNA"/>
</dbReference>
<evidence type="ECO:0000313" key="3">
    <source>
        <dbReference type="Proteomes" id="UP001170481"/>
    </source>
</evidence>
<feature type="transmembrane region" description="Helical" evidence="1">
    <location>
        <begin position="128"/>
        <end position="145"/>
    </location>
</feature>
<feature type="transmembrane region" description="Helical" evidence="1">
    <location>
        <begin position="157"/>
        <end position="177"/>
    </location>
</feature>
<feature type="transmembrane region" description="Helical" evidence="1">
    <location>
        <begin position="74"/>
        <end position="90"/>
    </location>
</feature>
<proteinExistence type="predicted"/>
<keyword evidence="1" id="KW-0812">Transmembrane</keyword>
<dbReference type="Proteomes" id="UP001170481">
    <property type="component" value="Unassembled WGS sequence"/>
</dbReference>
<feature type="transmembrane region" description="Helical" evidence="1">
    <location>
        <begin position="97"/>
        <end position="113"/>
    </location>
</feature>
<reference evidence="2" key="1">
    <citation type="submission" date="2023-07" db="EMBL/GenBank/DDBJ databases">
        <title>Genome content predicts the carbon catabolic preferences of heterotrophic bacteria.</title>
        <authorList>
            <person name="Gralka M."/>
        </authorList>
    </citation>
    <scope>NUCLEOTIDE SEQUENCE</scope>
    <source>
        <strain evidence="2">C2R13</strain>
    </source>
</reference>
<accession>A0AAP4WZJ8</accession>
<feature type="transmembrane region" description="Helical" evidence="1">
    <location>
        <begin position="36"/>
        <end position="54"/>
    </location>
</feature>
<name>A0AAP4WZJ8_9GAMM</name>
<feature type="transmembrane region" description="Helical" evidence="1">
    <location>
        <begin position="209"/>
        <end position="227"/>
    </location>
</feature>
<keyword evidence="1" id="KW-1133">Transmembrane helix</keyword>
<gene>
    <name evidence="2" type="ORF">Q4535_13925</name>
</gene>
<evidence type="ECO:0000313" key="2">
    <source>
        <dbReference type="EMBL" id="MDO6673209.1"/>
    </source>
</evidence>
<dbReference type="RefSeq" id="WP_303594866.1">
    <property type="nucleotide sequence ID" value="NZ_JAUORK010000021.1"/>
</dbReference>
<comment type="caution">
    <text evidence="2">The sequence shown here is derived from an EMBL/GenBank/DDBJ whole genome shotgun (WGS) entry which is preliminary data.</text>
</comment>
<keyword evidence="1" id="KW-0472">Membrane</keyword>